<dbReference type="InterPro" id="IPR029026">
    <property type="entry name" value="tRNA_m1G_MTases_N"/>
</dbReference>
<sequence length="81" mass="9023">MHEKVQGMFDQKDTNKYDKLHDNLVAKKETNGETKKADDIPTVTVAIAGSIVDNAQSLELATRLASQIARAATIFRINEFF</sequence>
<gene>
    <name evidence="2" type="ORF">B456_004G106600</name>
</gene>
<dbReference type="EMBL" id="CM001743">
    <property type="protein sequence ID" value="KJB21513.1"/>
    <property type="molecule type" value="Genomic_DNA"/>
</dbReference>
<dbReference type="PANTHER" id="PTHR12150">
    <property type="entry name" value="CLASS IV SAM-BINDING METHYLTRANSFERASE-RELATED"/>
    <property type="match status" value="1"/>
</dbReference>
<dbReference type="STRING" id="29730.A0A0D2P4G6"/>
<keyword evidence="3" id="KW-1185">Reference proteome</keyword>
<dbReference type="InterPro" id="IPR029028">
    <property type="entry name" value="Alpha/beta_knot_MTases"/>
</dbReference>
<reference evidence="2 3" key="1">
    <citation type="journal article" date="2012" name="Nature">
        <title>Repeated polyploidization of Gossypium genomes and the evolution of spinnable cotton fibres.</title>
        <authorList>
            <person name="Paterson A.H."/>
            <person name="Wendel J.F."/>
            <person name="Gundlach H."/>
            <person name="Guo H."/>
            <person name="Jenkins J."/>
            <person name="Jin D."/>
            <person name="Llewellyn D."/>
            <person name="Showmaker K.C."/>
            <person name="Shu S."/>
            <person name="Udall J."/>
            <person name="Yoo M.J."/>
            <person name="Byers R."/>
            <person name="Chen W."/>
            <person name="Doron-Faigenboim A."/>
            <person name="Duke M.V."/>
            <person name="Gong L."/>
            <person name="Grimwood J."/>
            <person name="Grover C."/>
            <person name="Grupp K."/>
            <person name="Hu G."/>
            <person name="Lee T.H."/>
            <person name="Li J."/>
            <person name="Lin L."/>
            <person name="Liu T."/>
            <person name="Marler B.S."/>
            <person name="Page J.T."/>
            <person name="Roberts A.W."/>
            <person name="Romanel E."/>
            <person name="Sanders W.S."/>
            <person name="Szadkowski E."/>
            <person name="Tan X."/>
            <person name="Tang H."/>
            <person name="Xu C."/>
            <person name="Wang J."/>
            <person name="Wang Z."/>
            <person name="Zhang D."/>
            <person name="Zhang L."/>
            <person name="Ashrafi H."/>
            <person name="Bedon F."/>
            <person name="Bowers J.E."/>
            <person name="Brubaker C.L."/>
            <person name="Chee P.W."/>
            <person name="Das S."/>
            <person name="Gingle A.R."/>
            <person name="Haigler C.H."/>
            <person name="Harker D."/>
            <person name="Hoffmann L.V."/>
            <person name="Hovav R."/>
            <person name="Jones D.C."/>
            <person name="Lemke C."/>
            <person name="Mansoor S."/>
            <person name="ur Rahman M."/>
            <person name="Rainville L.N."/>
            <person name="Rambani A."/>
            <person name="Reddy U.K."/>
            <person name="Rong J.K."/>
            <person name="Saranga Y."/>
            <person name="Scheffler B.E."/>
            <person name="Scheffler J.A."/>
            <person name="Stelly D.M."/>
            <person name="Triplett B.A."/>
            <person name="Van Deynze A."/>
            <person name="Vaslin M.F."/>
            <person name="Waghmare V.N."/>
            <person name="Walford S.A."/>
            <person name="Wright R.J."/>
            <person name="Zaki E.A."/>
            <person name="Zhang T."/>
            <person name="Dennis E.S."/>
            <person name="Mayer K.F."/>
            <person name="Peterson D.G."/>
            <person name="Rokhsar D.S."/>
            <person name="Wang X."/>
            <person name="Schmutz J."/>
        </authorList>
    </citation>
    <scope>NUCLEOTIDE SEQUENCE [LARGE SCALE GENOMIC DNA]</scope>
</reference>
<evidence type="ECO:0000313" key="3">
    <source>
        <dbReference type="Proteomes" id="UP000032304"/>
    </source>
</evidence>
<name>A0A0D2P4G6_GOSRA</name>
<evidence type="ECO:0000313" key="2">
    <source>
        <dbReference type="EMBL" id="KJB21513.1"/>
    </source>
</evidence>
<dbReference type="Pfam" id="PF02598">
    <property type="entry name" value="Methyltrn_RNA_3"/>
    <property type="match status" value="1"/>
</dbReference>
<proteinExistence type="inferred from homology"/>
<dbReference type="Proteomes" id="UP000032304">
    <property type="component" value="Chromosome 4"/>
</dbReference>
<comment type="similarity">
    <text evidence="1">Belongs to the class IV-like SAM-binding methyltransferase superfamily.</text>
</comment>
<organism evidence="2 3">
    <name type="scientific">Gossypium raimondii</name>
    <name type="common">Peruvian cotton</name>
    <name type="synonym">Gossypium klotzschianum subsp. raimondii</name>
    <dbReference type="NCBI Taxonomy" id="29730"/>
    <lineage>
        <taxon>Eukaryota</taxon>
        <taxon>Viridiplantae</taxon>
        <taxon>Streptophyta</taxon>
        <taxon>Embryophyta</taxon>
        <taxon>Tracheophyta</taxon>
        <taxon>Spermatophyta</taxon>
        <taxon>Magnoliopsida</taxon>
        <taxon>eudicotyledons</taxon>
        <taxon>Gunneridae</taxon>
        <taxon>Pentapetalae</taxon>
        <taxon>rosids</taxon>
        <taxon>malvids</taxon>
        <taxon>Malvales</taxon>
        <taxon>Malvaceae</taxon>
        <taxon>Malvoideae</taxon>
        <taxon>Gossypium</taxon>
    </lineage>
</organism>
<dbReference type="Gene3D" id="3.40.1280.10">
    <property type="match status" value="1"/>
</dbReference>
<accession>A0A0D2P4G6</accession>
<dbReference type="AlphaFoldDB" id="A0A0D2P4G6"/>
<dbReference type="PANTHER" id="PTHR12150:SF13">
    <property type="entry name" value="METHYLTRANSFERASE C9ORF114-RELATED"/>
    <property type="match status" value="1"/>
</dbReference>
<dbReference type="InterPro" id="IPR003750">
    <property type="entry name" value="Put_MeTrfase-C9orf114-like"/>
</dbReference>
<evidence type="ECO:0000256" key="1">
    <source>
        <dbReference type="ARBA" id="ARBA00009841"/>
    </source>
</evidence>
<dbReference type="SUPFAM" id="SSF75217">
    <property type="entry name" value="alpha/beta knot"/>
    <property type="match status" value="1"/>
</dbReference>
<protein>
    <submittedName>
        <fullName evidence="2">Uncharacterized protein</fullName>
    </submittedName>
</protein>
<dbReference type="Gramene" id="KJB21513">
    <property type="protein sequence ID" value="KJB21513"/>
    <property type="gene ID" value="B456_004G106600"/>
</dbReference>